<feature type="compositionally biased region" description="Basic and acidic residues" evidence="1">
    <location>
        <begin position="1"/>
        <end position="10"/>
    </location>
</feature>
<gene>
    <name evidence="2" type="ORF">OVA965_LOCUS27455</name>
    <name evidence="3" type="ORF">TMI583_LOCUS28200</name>
</gene>
<evidence type="ECO:0000313" key="4">
    <source>
        <dbReference type="Proteomes" id="UP000677228"/>
    </source>
</evidence>
<protein>
    <submittedName>
        <fullName evidence="2">Uncharacterized protein</fullName>
    </submittedName>
</protein>
<dbReference type="Proteomes" id="UP000682733">
    <property type="component" value="Unassembled WGS sequence"/>
</dbReference>
<comment type="caution">
    <text evidence="2">The sequence shown here is derived from an EMBL/GenBank/DDBJ whole genome shotgun (WGS) entry which is preliminary data.</text>
</comment>
<proteinExistence type="predicted"/>
<name>A0A8S2EQF6_9BILA</name>
<dbReference type="EMBL" id="CAJNOK010018153">
    <property type="protein sequence ID" value="CAF1276898.1"/>
    <property type="molecule type" value="Genomic_DNA"/>
</dbReference>
<evidence type="ECO:0000256" key="1">
    <source>
        <dbReference type="SAM" id="MobiDB-lite"/>
    </source>
</evidence>
<feature type="region of interest" description="Disordered" evidence="1">
    <location>
        <begin position="1"/>
        <end position="23"/>
    </location>
</feature>
<evidence type="ECO:0000313" key="2">
    <source>
        <dbReference type="EMBL" id="CAF1276898.1"/>
    </source>
</evidence>
<evidence type="ECO:0000313" key="3">
    <source>
        <dbReference type="EMBL" id="CAF4082017.1"/>
    </source>
</evidence>
<accession>A0A8S2EQF6</accession>
<dbReference type="EMBL" id="CAJOBA010039715">
    <property type="protein sequence ID" value="CAF4082017.1"/>
    <property type="molecule type" value="Genomic_DNA"/>
</dbReference>
<sequence length="170" mass="19873">MVSKAEKRPWFEMSTTNTDSNHKSKHINYIHSRQQTQISSTSVLLTKNSNIRNDLPPETVYKNELNRKKRFENHLAILKSHKTHNSFPTALSAMPHPTIGSDSEEFVKEWNDILNQYRHKLMDITTQYLNDTLDETKGKLDSVIPFIDQNKHLEIEPLVDKQLDKFIEKS</sequence>
<dbReference type="Proteomes" id="UP000677228">
    <property type="component" value="Unassembled WGS sequence"/>
</dbReference>
<organism evidence="2 4">
    <name type="scientific">Didymodactylos carnosus</name>
    <dbReference type="NCBI Taxonomy" id="1234261"/>
    <lineage>
        <taxon>Eukaryota</taxon>
        <taxon>Metazoa</taxon>
        <taxon>Spiralia</taxon>
        <taxon>Gnathifera</taxon>
        <taxon>Rotifera</taxon>
        <taxon>Eurotatoria</taxon>
        <taxon>Bdelloidea</taxon>
        <taxon>Philodinida</taxon>
        <taxon>Philodinidae</taxon>
        <taxon>Didymodactylos</taxon>
    </lineage>
</organism>
<reference evidence="2" key="1">
    <citation type="submission" date="2021-02" db="EMBL/GenBank/DDBJ databases">
        <authorList>
            <person name="Nowell W R."/>
        </authorList>
    </citation>
    <scope>NUCLEOTIDE SEQUENCE</scope>
</reference>
<dbReference type="AlphaFoldDB" id="A0A8S2EQF6"/>